<keyword evidence="2" id="KW-0413">Isomerase</keyword>
<reference evidence="4 5" key="1">
    <citation type="journal article" date="2015" name="BMC Genomics">
        <title>Comparative genomics of Fructobacillus spp. and Leuconostoc spp. reveals niche-specific evolution of Fructobacillus spp.</title>
        <authorList>
            <person name="Endo A."/>
            <person name="Tanizawa Y."/>
            <person name="Tanaka N."/>
            <person name="Maeno S."/>
            <person name="Kumar H."/>
            <person name="Shiwa Y."/>
            <person name="Okada S."/>
            <person name="Yoshikawa H."/>
            <person name="Dicks L."/>
            <person name="Nakagawa J."/>
            <person name="Arita M."/>
        </authorList>
    </citation>
    <scope>NUCLEOTIDE SEQUENCE [LARGE SCALE GENOMIC DNA]</scope>
    <source>
        <strain evidence="4 5">JCM 12225</strain>
    </source>
</reference>
<protein>
    <submittedName>
        <fullName evidence="4">Phenazine biosynthesis protein PhzF family</fullName>
    </submittedName>
</protein>
<organism evidence="4 5">
    <name type="scientific">Fructobacillus ficulneus</name>
    <dbReference type="NCBI Taxonomy" id="157463"/>
    <lineage>
        <taxon>Bacteria</taxon>
        <taxon>Bacillati</taxon>
        <taxon>Bacillota</taxon>
        <taxon>Bacilli</taxon>
        <taxon>Lactobacillales</taxon>
        <taxon>Lactobacillaceae</taxon>
        <taxon>Fructobacillus</taxon>
    </lineage>
</organism>
<dbReference type="OrthoDB" id="9788221at2"/>
<feature type="active site" evidence="3">
    <location>
        <position position="44"/>
    </location>
</feature>
<dbReference type="Pfam" id="PF02567">
    <property type="entry name" value="PhzC-PhzF"/>
    <property type="match status" value="1"/>
</dbReference>
<dbReference type="PANTHER" id="PTHR13774">
    <property type="entry name" value="PHENAZINE BIOSYNTHESIS PROTEIN"/>
    <property type="match status" value="1"/>
</dbReference>
<dbReference type="GO" id="GO:0005737">
    <property type="term" value="C:cytoplasm"/>
    <property type="evidence" value="ECO:0007669"/>
    <property type="project" value="TreeGrafter"/>
</dbReference>
<name>A0A0K8MIK5_9LACO</name>
<dbReference type="Proteomes" id="UP000253891">
    <property type="component" value="Unassembled WGS sequence"/>
</dbReference>
<evidence type="ECO:0000256" key="2">
    <source>
        <dbReference type="ARBA" id="ARBA00023235"/>
    </source>
</evidence>
<dbReference type="NCBIfam" id="TIGR00654">
    <property type="entry name" value="PhzF_family"/>
    <property type="match status" value="1"/>
</dbReference>
<dbReference type="GO" id="GO:0016853">
    <property type="term" value="F:isomerase activity"/>
    <property type="evidence" value="ECO:0007669"/>
    <property type="project" value="UniProtKB-KW"/>
</dbReference>
<comment type="similarity">
    <text evidence="1">Belongs to the PhzF family.</text>
</comment>
<accession>A0A0K8MIK5</accession>
<evidence type="ECO:0000256" key="3">
    <source>
        <dbReference type="PIRSR" id="PIRSR016184-1"/>
    </source>
</evidence>
<sequence>MKMYVVDAFTDELFKGNPAAVCFVSQWPEDELMQNIAMENKFSETAFAIKKSDSNYDLRWFTPGGEIDLCGHATLATGYVIFKNDNENQSKSITFNTKSGPLAVTKKDDLYEMDFPSYDLKPVPVTEAMTAAFGVRPIEAYLGRDLLAIFENEDQITSMEPNQEQLKNLDGLLQNVTAPGKEFDCVSRSFAPKLNVAEDPVCGSGHCHIVPYWAQKLGKGKITAFQASDRSGILYCESQEGIVKLAGHASLYSEGNLTIDL</sequence>
<evidence type="ECO:0000313" key="4">
    <source>
        <dbReference type="EMBL" id="GAO99988.1"/>
    </source>
</evidence>
<dbReference type="PIRSF" id="PIRSF016184">
    <property type="entry name" value="PhzC_PhzF"/>
    <property type="match status" value="1"/>
</dbReference>
<proteinExistence type="inferred from homology"/>
<dbReference type="RefSeq" id="WP_061993345.1">
    <property type="nucleotide sequence ID" value="NZ_DF968004.1"/>
</dbReference>
<evidence type="ECO:0000256" key="1">
    <source>
        <dbReference type="ARBA" id="ARBA00008270"/>
    </source>
</evidence>
<dbReference type="PANTHER" id="PTHR13774:SF17">
    <property type="entry name" value="PHENAZINE BIOSYNTHESIS-LIKE DOMAIN-CONTAINING PROTEIN"/>
    <property type="match status" value="1"/>
</dbReference>
<dbReference type="InterPro" id="IPR003719">
    <property type="entry name" value="Phenazine_PhzF-like"/>
</dbReference>
<gene>
    <name evidence="4" type="ORF">FFIC_270190</name>
</gene>
<evidence type="ECO:0000313" key="5">
    <source>
        <dbReference type="Proteomes" id="UP000253891"/>
    </source>
</evidence>
<dbReference type="EMBL" id="DF968004">
    <property type="protein sequence ID" value="GAO99988.1"/>
    <property type="molecule type" value="Genomic_DNA"/>
</dbReference>
<dbReference type="SUPFAM" id="SSF54506">
    <property type="entry name" value="Diaminopimelate epimerase-like"/>
    <property type="match status" value="1"/>
</dbReference>
<dbReference type="AlphaFoldDB" id="A0A0K8MIK5"/>
<keyword evidence="5" id="KW-1185">Reference proteome</keyword>
<dbReference type="Gene3D" id="3.10.310.10">
    <property type="entry name" value="Diaminopimelate Epimerase, Chain A, domain 1"/>
    <property type="match status" value="2"/>
</dbReference>